<keyword evidence="1" id="KW-1133">Transmembrane helix</keyword>
<evidence type="ECO:0000313" key="3">
    <source>
        <dbReference type="Proteomes" id="UP001054945"/>
    </source>
</evidence>
<protein>
    <submittedName>
        <fullName evidence="2">Uncharacterized protein</fullName>
    </submittedName>
</protein>
<keyword evidence="3" id="KW-1185">Reference proteome</keyword>
<organism evidence="2 3">
    <name type="scientific">Caerostris extrusa</name>
    <name type="common">Bark spider</name>
    <name type="synonym">Caerostris bankana</name>
    <dbReference type="NCBI Taxonomy" id="172846"/>
    <lineage>
        <taxon>Eukaryota</taxon>
        <taxon>Metazoa</taxon>
        <taxon>Ecdysozoa</taxon>
        <taxon>Arthropoda</taxon>
        <taxon>Chelicerata</taxon>
        <taxon>Arachnida</taxon>
        <taxon>Araneae</taxon>
        <taxon>Araneomorphae</taxon>
        <taxon>Entelegynae</taxon>
        <taxon>Araneoidea</taxon>
        <taxon>Araneidae</taxon>
        <taxon>Caerostris</taxon>
    </lineage>
</organism>
<reference evidence="2 3" key="1">
    <citation type="submission" date="2021-06" db="EMBL/GenBank/DDBJ databases">
        <title>Caerostris extrusa draft genome.</title>
        <authorList>
            <person name="Kono N."/>
            <person name="Arakawa K."/>
        </authorList>
    </citation>
    <scope>NUCLEOTIDE SEQUENCE [LARGE SCALE GENOMIC DNA]</scope>
</reference>
<dbReference type="Proteomes" id="UP001054945">
    <property type="component" value="Unassembled WGS sequence"/>
</dbReference>
<evidence type="ECO:0000256" key="1">
    <source>
        <dbReference type="SAM" id="Phobius"/>
    </source>
</evidence>
<feature type="transmembrane region" description="Helical" evidence="1">
    <location>
        <begin position="20"/>
        <end position="44"/>
    </location>
</feature>
<evidence type="ECO:0000313" key="2">
    <source>
        <dbReference type="EMBL" id="GIY94736.1"/>
    </source>
</evidence>
<dbReference type="EMBL" id="BPLR01000421">
    <property type="protein sequence ID" value="GIY94736.1"/>
    <property type="molecule type" value="Genomic_DNA"/>
</dbReference>
<keyword evidence="1" id="KW-0472">Membrane</keyword>
<accession>A0AAV4XIE7</accession>
<proteinExistence type="predicted"/>
<dbReference type="AlphaFoldDB" id="A0AAV4XIE7"/>
<gene>
    <name evidence="2" type="ORF">CEXT_282231</name>
</gene>
<comment type="caution">
    <text evidence="2">The sequence shown here is derived from an EMBL/GenBank/DDBJ whole genome shotgun (WGS) entry which is preliminary data.</text>
</comment>
<keyword evidence="1" id="KW-0812">Transmembrane</keyword>
<sequence length="133" mass="14657">MAFLPGRRVLKTFFLLEINAYWLCLSLPLFVGGRILTPVGKFWLVYHRNMFFLVAAFSSDDSRIQKPSISFGSLEPDPIVLGDPLPLLISSGDGLFTGEKSSKNIFLVRNQCLVAVLVSGSLCGWKDLDSCGV</sequence>
<name>A0AAV4XIE7_CAEEX</name>